<keyword evidence="3" id="KW-1185">Reference proteome</keyword>
<sequence length="117" mass="13401">MCKDREKSLDPLLVAFSRKPSDEDRTRAGDLISPAISITFGLGPSDFEVPRPWEELRRIFKRLLFDNFDAIWELARTKAKGDEICNLSVNNLRETLNEQATARISQRCDPQANLFGF</sequence>
<dbReference type="InterPro" id="IPR057428">
    <property type="entry name" value="EFHB_EF-hand_C"/>
</dbReference>
<protein>
    <recommendedName>
        <fullName evidence="1">EFHB C-terminal EF-hand domain-containing protein</fullName>
    </recommendedName>
</protein>
<accession>A0A1B0FM55</accession>
<dbReference type="VEuPathDB" id="VectorBase:GMOY004954"/>
<proteinExistence type="predicted"/>
<dbReference type="Proteomes" id="UP000092444">
    <property type="component" value="Unassembled WGS sequence"/>
</dbReference>
<dbReference type="EMBL" id="CCAG010014695">
    <property type="status" value="NOT_ANNOTATED_CDS"/>
    <property type="molecule type" value="Genomic_DNA"/>
</dbReference>
<evidence type="ECO:0000313" key="2">
    <source>
        <dbReference type="EnsemblMetazoa" id="GMOY004954-PA"/>
    </source>
</evidence>
<dbReference type="Pfam" id="PF25325">
    <property type="entry name" value="EF-hand_EFHB_C"/>
    <property type="match status" value="1"/>
</dbReference>
<evidence type="ECO:0000259" key="1">
    <source>
        <dbReference type="Pfam" id="PF25325"/>
    </source>
</evidence>
<name>A0A1B0FM55_GLOMM</name>
<evidence type="ECO:0000313" key="3">
    <source>
        <dbReference type="Proteomes" id="UP000092444"/>
    </source>
</evidence>
<organism evidence="2 3">
    <name type="scientific">Glossina morsitans morsitans</name>
    <name type="common">Savannah tsetse fly</name>
    <dbReference type="NCBI Taxonomy" id="37546"/>
    <lineage>
        <taxon>Eukaryota</taxon>
        <taxon>Metazoa</taxon>
        <taxon>Ecdysozoa</taxon>
        <taxon>Arthropoda</taxon>
        <taxon>Hexapoda</taxon>
        <taxon>Insecta</taxon>
        <taxon>Pterygota</taxon>
        <taxon>Neoptera</taxon>
        <taxon>Endopterygota</taxon>
        <taxon>Diptera</taxon>
        <taxon>Brachycera</taxon>
        <taxon>Muscomorpha</taxon>
        <taxon>Hippoboscoidea</taxon>
        <taxon>Glossinidae</taxon>
        <taxon>Glossina</taxon>
    </lineage>
</organism>
<dbReference type="EnsemblMetazoa" id="GMOY004954-RA">
    <property type="protein sequence ID" value="GMOY004954-PA"/>
    <property type="gene ID" value="GMOY004954"/>
</dbReference>
<reference evidence="2" key="1">
    <citation type="submission" date="2020-05" db="UniProtKB">
        <authorList>
            <consortium name="EnsemblMetazoa"/>
        </authorList>
    </citation>
    <scope>IDENTIFICATION</scope>
    <source>
        <strain evidence="2">Yale</strain>
    </source>
</reference>
<dbReference type="STRING" id="37546.A0A1B0FM55"/>
<dbReference type="AlphaFoldDB" id="A0A1B0FM55"/>
<feature type="domain" description="EFHB C-terminal EF-hand" evidence="1">
    <location>
        <begin position="30"/>
        <end position="98"/>
    </location>
</feature>